<evidence type="ECO:0000313" key="8">
    <source>
        <dbReference type="Proteomes" id="UP000030693"/>
    </source>
</evidence>
<dbReference type="InterPro" id="IPR023578">
    <property type="entry name" value="Ras_GEF_dom_sf"/>
</dbReference>
<dbReference type="Pfam" id="PF00617">
    <property type="entry name" value="RasGEF"/>
    <property type="match status" value="1"/>
</dbReference>
<dbReference type="OrthoDB" id="546434at2759"/>
<dbReference type="InterPro" id="IPR036964">
    <property type="entry name" value="RASGEF_cat_dom_sf"/>
</dbReference>
<reference evidence="7" key="1">
    <citation type="submission" date="2013-04" db="EMBL/GenBank/DDBJ databases">
        <title>The Genome Sequence of Fonticula alba ATCC 38817.</title>
        <authorList>
            <consortium name="The Broad Institute Genomics Platform"/>
            <person name="Russ C."/>
            <person name="Cuomo C."/>
            <person name="Burger G."/>
            <person name="Gray M.W."/>
            <person name="Holland P.W.H."/>
            <person name="King N."/>
            <person name="Lang F.B.F."/>
            <person name="Roger A.J."/>
            <person name="Ruiz-Trillo I."/>
            <person name="Brown M."/>
            <person name="Walker B."/>
            <person name="Young S."/>
            <person name="Zeng Q."/>
            <person name="Gargeya S."/>
            <person name="Fitzgerald M."/>
            <person name="Haas B."/>
            <person name="Abouelleil A."/>
            <person name="Allen A.W."/>
            <person name="Alvarado L."/>
            <person name="Arachchi H.M."/>
            <person name="Berlin A.M."/>
            <person name="Chapman S.B."/>
            <person name="Gainer-Dewar J."/>
            <person name="Goldberg J."/>
            <person name="Griggs A."/>
            <person name="Gujja S."/>
            <person name="Hansen M."/>
            <person name="Howarth C."/>
            <person name="Imamovic A."/>
            <person name="Ireland A."/>
            <person name="Larimer J."/>
            <person name="McCowan C."/>
            <person name="Murphy C."/>
            <person name="Pearson M."/>
            <person name="Poon T.W."/>
            <person name="Priest M."/>
            <person name="Roberts A."/>
            <person name="Saif S."/>
            <person name="Shea T."/>
            <person name="Sisk P."/>
            <person name="Sykes S."/>
            <person name="Wortman J."/>
            <person name="Nusbaum C."/>
            <person name="Birren B."/>
        </authorList>
    </citation>
    <scope>NUCLEOTIDE SEQUENCE [LARGE SCALE GENOMIC DNA]</scope>
    <source>
        <strain evidence="7">ATCC 38817</strain>
    </source>
</reference>
<dbReference type="Pfam" id="PF00618">
    <property type="entry name" value="RasGEF_N"/>
    <property type="match status" value="1"/>
</dbReference>
<evidence type="ECO:0000259" key="5">
    <source>
        <dbReference type="PROSITE" id="PS50009"/>
    </source>
</evidence>
<proteinExistence type="predicted"/>
<feature type="compositionally biased region" description="Basic residues" evidence="4">
    <location>
        <begin position="1"/>
        <end position="11"/>
    </location>
</feature>
<evidence type="ECO:0000256" key="2">
    <source>
        <dbReference type="PROSITE-ProRule" id="PRU00168"/>
    </source>
</evidence>
<feature type="compositionally biased region" description="Low complexity" evidence="4">
    <location>
        <begin position="115"/>
        <end position="125"/>
    </location>
</feature>
<feature type="region of interest" description="Disordered" evidence="4">
    <location>
        <begin position="398"/>
        <end position="417"/>
    </location>
</feature>
<dbReference type="InterPro" id="IPR001895">
    <property type="entry name" value="RASGEF_cat_dom"/>
</dbReference>
<feature type="region of interest" description="Disordered" evidence="4">
    <location>
        <begin position="1"/>
        <end position="42"/>
    </location>
</feature>
<dbReference type="GO" id="GO:0005886">
    <property type="term" value="C:plasma membrane"/>
    <property type="evidence" value="ECO:0007669"/>
    <property type="project" value="TreeGrafter"/>
</dbReference>
<evidence type="ECO:0000259" key="6">
    <source>
        <dbReference type="PROSITE" id="PS50212"/>
    </source>
</evidence>
<dbReference type="CDD" id="cd06224">
    <property type="entry name" value="REM"/>
    <property type="match status" value="1"/>
</dbReference>
<evidence type="ECO:0008006" key="9">
    <source>
        <dbReference type="Google" id="ProtNLM"/>
    </source>
</evidence>
<sequence length="1612" mass="166410">MSYRLMSRRKSTVAAVPKPTSPSPGSPAPPGGSIPSALQAPDHVLMRPKERTVEGLNEYLAEARESLAVLSRSRKATKKDLEEAAHRVKVLELKLARLQRQTASSNLPPLPPPTATAAPGSASLPPLSELEAAHHRRGSSADLASGSAADRRLSVSSFESASSSASLDSQAFSLDAPSPSSRGLSSLRRSLSQSSMSGLEAGSAEAALAGTAEWLPAEVTGADFTSLVALLAQPHPALMDALDGWARSLAATATATPPDDEAPSATDAGPAAAALREFSHWLGNFGLHIRSASPADALLEQDAQAVTQPALDADLLFSVGYLVQSSGFVAVPGMGGLPVGDAAGDLADAPAADPTAPWAAIVQAALDAGAAAVPPPGVDPLDAAGLARFQTFLADVVQPADSPGPADSDSAEADAAAAAAAAAAADADADGAAEPPARLVQPPSVAELASHLWFFIHQSRAALPHPGSADVPGAERLVDLDGLAGLLAAWCTEIAHQRLCVERSLHSLRETFAEALPDEAADAPAFDLLRAFVAAQTAALAEAPRSDEDDHTPAPAQSALVRMLSSLTEEICLLLKLALRVSRLALLFTHRAQNALDEPDEPHLLRSISHTLADVYAQRRRFVMIIGTVLLYAFPSTQDSPASGPRPLTSGGLLRLLDLARASVHACSRRVTRLAGLLLARDDLAALLQPAALDTDRDLGLLGAGGSPGGGFPTKPWATSQSSLSSLSSVSSMSSIGSTAGGPGASSVAGSFALSSAEIAGGNAGHLGAGPTSPTDSLPGTRPASDASLGDLDLGIPGIGGGGPAGGRRSWGTLPRNQKIDRFFGEAGAHSTARAAAAPSADESLATALALSSSFSGSLSDLSSIAPAGGDPFAPLLADLPGDPSIIFNLEGAVRAATIDRILDRLTHHSWTDPAFTDMVILTHQYFLTTPQFFAKLLERFFEQPKEGISEAARDYYLRFKIVPSRYRVGQVFLRWAELFPEHFSIRPHPDTDPRAGEVAPLERELRKIAAAAARAAAPGGPGDDPSDLPEAPAAGPDPAAGTSEAAAAAGAAAGAPAPAAKGPAPVRLGGPTASPLLASIASAAAAAAVAGGHHSALSPVSPTAPDAGGAGQRTGARPAGPPPPPPPGGSGPGPGLAAGAPGGGDADSAAAGTPLPPPPPPPLPIGDQTDDRILYNSAHAEEEAFNPLAFQLVDFMSGHLASMMPRECARLNAIATGAVRPLEPSFTDELFAEQRHHNSRVPRASAPSKTFTRRYTTISLAMAMSGIGIQISSSRSGSGMTTSSLTGGEPAGAGGGPGSGGATPAAATAVATAAATAADDISVVSGGQVLHLLPTTSQAIINILSANVSVAEALLNLDPSEVARQLCLLDFALLRVIRPRDFRLHVREKRPAEAGSITQAIRHATGLTCMVLHSVLEPGIEPKVRSELIRFWIEVLIKLRSYRNFNAMMAIIGALNSSSIHRLKNVWKNVSRRDTQALEDIRDLLSCRRNFSDYRAALNAAELPALPFLGVYLTDLTFIDEGNRDFTINTAPATGATLPAGVEPGATLHLVNVDKLTKISTVLQSFTRFQVVSYSFEPIRDLQSFFKNTEAYEHSDEHFYQLSLRAEGRDE</sequence>
<dbReference type="SUPFAM" id="SSF48366">
    <property type="entry name" value="Ras GEF"/>
    <property type="match status" value="1"/>
</dbReference>
<dbReference type="eggNOG" id="KOG3417">
    <property type="taxonomic scope" value="Eukaryota"/>
</dbReference>
<evidence type="ECO:0000256" key="4">
    <source>
        <dbReference type="SAM" id="MobiDB-lite"/>
    </source>
</evidence>
<feature type="compositionally biased region" description="Low complexity" evidence="4">
    <location>
        <begin position="399"/>
        <end position="417"/>
    </location>
</feature>
<feature type="compositionally biased region" description="Pro residues" evidence="4">
    <location>
        <begin position="1120"/>
        <end position="1130"/>
    </location>
</feature>
<feature type="compositionally biased region" description="Pro residues" evidence="4">
    <location>
        <begin position="1155"/>
        <end position="1165"/>
    </location>
</feature>
<dbReference type="GO" id="GO:0007265">
    <property type="term" value="P:Ras protein signal transduction"/>
    <property type="evidence" value="ECO:0007669"/>
    <property type="project" value="TreeGrafter"/>
</dbReference>
<feature type="region of interest" description="Disordered" evidence="4">
    <location>
        <begin position="168"/>
        <end position="189"/>
    </location>
</feature>
<dbReference type="RefSeq" id="XP_009493500.1">
    <property type="nucleotide sequence ID" value="XM_009495225.1"/>
</dbReference>
<feature type="compositionally biased region" description="Low complexity" evidence="4">
    <location>
        <begin position="1274"/>
        <end position="1289"/>
    </location>
</feature>
<feature type="compositionally biased region" description="Gly residues" evidence="4">
    <location>
        <begin position="797"/>
        <end position="806"/>
    </location>
</feature>
<dbReference type="PANTHER" id="PTHR23113:SF368">
    <property type="entry name" value="CELL DIVISION CONTROL PROTEIN 25"/>
    <property type="match status" value="1"/>
</dbReference>
<evidence type="ECO:0000256" key="3">
    <source>
        <dbReference type="SAM" id="Coils"/>
    </source>
</evidence>
<feature type="compositionally biased region" description="Low complexity" evidence="4">
    <location>
        <begin position="1030"/>
        <end position="1048"/>
    </location>
</feature>
<dbReference type="SMART" id="SM00147">
    <property type="entry name" value="RasGEF"/>
    <property type="match status" value="1"/>
</dbReference>
<feature type="region of interest" description="Disordered" evidence="4">
    <location>
        <begin position="764"/>
        <end position="812"/>
    </location>
</feature>
<accession>A0A058ZEP3</accession>
<keyword evidence="8" id="KW-1185">Reference proteome</keyword>
<feature type="compositionally biased region" description="Pro residues" evidence="4">
    <location>
        <begin position="19"/>
        <end position="32"/>
    </location>
</feature>
<feature type="region of interest" description="Disordered" evidence="4">
    <location>
        <begin position="1095"/>
        <end position="1171"/>
    </location>
</feature>
<dbReference type="GO" id="GO:0005085">
    <property type="term" value="F:guanyl-nucleotide exchange factor activity"/>
    <property type="evidence" value="ECO:0007669"/>
    <property type="project" value="UniProtKB-KW"/>
</dbReference>
<name>A0A058ZEP3_FONAL</name>
<dbReference type="STRING" id="691883.A0A058ZEP3"/>
<dbReference type="Proteomes" id="UP000030693">
    <property type="component" value="Unassembled WGS sequence"/>
</dbReference>
<feature type="region of interest" description="Disordered" evidence="4">
    <location>
        <begin position="1013"/>
        <end position="1048"/>
    </location>
</feature>
<dbReference type="PANTHER" id="PTHR23113">
    <property type="entry name" value="GUANINE NUCLEOTIDE EXCHANGE FACTOR"/>
    <property type="match status" value="1"/>
</dbReference>
<feature type="compositionally biased region" description="Gly residues" evidence="4">
    <location>
        <begin position="1290"/>
        <end position="1302"/>
    </location>
</feature>
<feature type="coiled-coil region" evidence="3">
    <location>
        <begin position="74"/>
        <end position="101"/>
    </location>
</feature>
<evidence type="ECO:0000256" key="1">
    <source>
        <dbReference type="ARBA" id="ARBA00022658"/>
    </source>
</evidence>
<feature type="compositionally biased region" description="Gly residues" evidence="4">
    <location>
        <begin position="1131"/>
        <end position="1146"/>
    </location>
</feature>
<dbReference type="EMBL" id="KB932202">
    <property type="protein sequence ID" value="KCV71922.1"/>
    <property type="molecule type" value="Genomic_DNA"/>
</dbReference>
<feature type="region of interest" description="Disordered" evidence="4">
    <location>
        <begin position="102"/>
        <end position="125"/>
    </location>
</feature>
<evidence type="ECO:0000313" key="7">
    <source>
        <dbReference type="EMBL" id="KCV71922.1"/>
    </source>
</evidence>
<gene>
    <name evidence="7" type="ORF">H696_01332</name>
</gene>
<organism evidence="7">
    <name type="scientific">Fonticula alba</name>
    <name type="common">Slime mold</name>
    <dbReference type="NCBI Taxonomy" id="691883"/>
    <lineage>
        <taxon>Eukaryota</taxon>
        <taxon>Rotosphaerida</taxon>
        <taxon>Fonticulaceae</taxon>
        <taxon>Fonticula</taxon>
    </lineage>
</organism>
<keyword evidence="3" id="KW-0175">Coiled coil</keyword>
<protein>
    <recommendedName>
        <fullName evidence="9">Ras-GEF domain-containing protein</fullName>
    </recommendedName>
</protein>
<dbReference type="InterPro" id="IPR000651">
    <property type="entry name" value="Ras-like_Gua-exchang_fac_N"/>
</dbReference>
<dbReference type="GeneID" id="20526057"/>
<feature type="region of interest" description="Disordered" evidence="4">
    <location>
        <begin position="1274"/>
        <end position="1305"/>
    </location>
</feature>
<dbReference type="Gene3D" id="1.10.840.10">
    <property type="entry name" value="Ras guanine-nucleotide exchange factors catalytic domain"/>
    <property type="match status" value="1"/>
</dbReference>
<dbReference type="CDD" id="cd00155">
    <property type="entry name" value="RasGEF"/>
    <property type="match status" value="1"/>
</dbReference>
<dbReference type="Gene3D" id="1.20.870.10">
    <property type="entry name" value="Son of sevenless (SoS) protein Chain: S domain 1"/>
    <property type="match status" value="1"/>
</dbReference>
<dbReference type="SMART" id="SM00229">
    <property type="entry name" value="RasGEFN"/>
    <property type="match status" value="1"/>
</dbReference>
<dbReference type="PROSITE" id="PS50212">
    <property type="entry name" value="RASGEF_NTER"/>
    <property type="match status" value="1"/>
</dbReference>
<keyword evidence="1 2" id="KW-0344">Guanine-nucleotide releasing factor</keyword>
<feature type="domain" description="N-terminal Ras-GEF" evidence="6">
    <location>
        <begin position="890"/>
        <end position="1021"/>
    </location>
</feature>
<dbReference type="InterPro" id="IPR008937">
    <property type="entry name" value="Ras-like_GEF"/>
</dbReference>
<dbReference type="PROSITE" id="PS50009">
    <property type="entry name" value="RASGEF_CAT"/>
    <property type="match status" value="1"/>
</dbReference>
<feature type="domain" description="Ras-GEF" evidence="5">
    <location>
        <begin position="1359"/>
        <end position="1610"/>
    </location>
</feature>